<gene>
    <name evidence="1" type="ORF">C5Y96_15190</name>
</gene>
<comment type="caution">
    <text evidence="1">The sequence shown here is derived from an EMBL/GenBank/DDBJ whole genome shotgun (WGS) entry which is preliminary data.</text>
</comment>
<proteinExistence type="predicted"/>
<reference evidence="1 2" key="1">
    <citation type="submission" date="2018-02" db="EMBL/GenBank/DDBJ databases">
        <title>Comparative genomes isolates from brazilian mangrove.</title>
        <authorList>
            <person name="Araujo J.E."/>
            <person name="Taketani R.G."/>
            <person name="Silva M.C.P."/>
            <person name="Loureco M.V."/>
            <person name="Andreote F.D."/>
        </authorList>
    </citation>
    <scope>NUCLEOTIDE SEQUENCE [LARGE SCALE GENOMIC DNA]</scope>
    <source>
        <strain evidence="1 2">HEX-2 MGV</strain>
    </source>
</reference>
<evidence type="ECO:0000313" key="1">
    <source>
        <dbReference type="EMBL" id="PQO29099.1"/>
    </source>
</evidence>
<organism evidence="1 2">
    <name type="scientific">Blastopirellula marina</name>
    <dbReference type="NCBI Taxonomy" id="124"/>
    <lineage>
        <taxon>Bacteria</taxon>
        <taxon>Pseudomonadati</taxon>
        <taxon>Planctomycetota</taxon>
        <taxon>Planctomycetia</taxon>
        <taxon>Pirellulales</taxon>
        <taxon>Pirellulaceae</taxon>
        <taxon>Blastopirellula</taxon>
    </lineage>
</organism>
<dbReference type="Proteomes" id="UP000240009">
    <property type="component" value="Unassembled WGS sequence"/>
</dbReference>
<dbReference type="RefSeq" id="WP_105354969.1">
    <property type="nucleotide sequence ID" value="NZ_PUIA01000042.1"/>
</dbReference>
<sequence>MDSAKLYDFLLQAQKRNAPLVLTFDDGDKYALDNVDLGFSIADREGLRETEPLVVAFDDCVNESNKRLQANADGKLKTPGVYWTSTEPAYPVNMEYTIENVVTVWDTDKDYVVYDRNVN</sequence>
<dbReference type="AlphaFoldDB" id="A0A2S8FAC4"/>
<evidence type="ECO:0000313" key="2">
    <source>
        <dbReference type="Proteomes" id="UP000240009"/>
    </source>
</evidence>
<accession>A0A2S8FAC4</accession>
<name>A0A2S8FAC4_9BACT</name>
<protein>
    <submittedName>
        <fullName evidence="1">Uncharacterized protein</fullName>
    </submittedName>
</protein>
<dbReference type="EMBL" id="PUIA01000042">
    <property type="protein sequence ID" value="PQO29099.1"/>
    <property type="molecule type" value="Genomic_DNA"/>
</dbReference>